<evidence type="ECO:0000256" key="4">
    <source>
        <dbReference type="ARBA" id="ARBA00023136"/>
    </source>
</evidence>
<dbReference type="GO" id="GO:0005886">
    <property type="term" value="C:plasma membrane"/>
    <property type="evidence" value="ECO:0007669"/>
    <property type="project" value="InterPro"/>
</dbReference>
<dbReference type="PANTHER" id="PTHR36985:SF1">
    <property type="entry name" value="TRANSLOCATION AND ASSEMBLY MODULE SUBUNIT TAMB"/>
    <property type="match status" value="1"/>
</dbReference>
<comment type="subcellular location">
    <subcellularLocation>
        <location evidence="1">Membrane</location>
        <topology evidence="1">Single-pass membrane protein</topology>
    </subcellularLocation>
</comment>
<keyword evidence="4" id="KW-0472">Membrane</keyword>
<dbReference type="PANTHER" id="PTHR36985">
    <property type="entry name" value="TRANSLOCATION AND ASSEMBLY MODULE SUBUNIT TAMB"/>
    <property type="match status" value="1"/>
</dbReference>
<keyword evidence="2" id="KW-0812">Transmembrane</keyword>
<proteinExistence type="predicted"/>
<evidence type="ECO:0000256" key="2">
    <source>
        <dbReference type="ARBA" id="ARBA00022692"/>
    </source>
</evidence>
<protein>
    <submittedName>
        <fullName evidence="6">Autotransporter translocation and assembly factor TamB</fullName>
    </submittedName>
</protein>
<dbReference type="OrthoDB" id="7784409at2"/>
<evidence type="ECO:0000256" key="1">
    <source>
        <dbReference type="ARBA" id="ARBA00004167"/>
    </source>
</evidence>
<dbReference type="EMBL" id="FNAT01000002">
    <property type="protein sequence ID" value="SDE38611.1"/>
    <property type="molecule type" value="Genomic_DNA"/>
</dbReference>
<dbReference type="STRING" id="521013.SAMN04488567_1495"/>
<keyword evidence="3" id="KW-1133">Transmembrane helix</keyword>
<evidence type="ECO:0000259" key="5">
    <source>
        <dbReference type="Pfam" id="PF04357"/>
    </source>
</evidence>
<sequence>MKQLSRAAALTVATVAPTVLPAQEEQAERDRGFLTGLIEDNLSGAGREVIITGFEGALSSTATIEVMTIADDEGVWLRAENLVLDWNRTALLRGRLEVEELSAGAIELMRPPSAGPGEPPAAEATPFSLPELPVSIRVDEFAIDRLELGEDFLGEPVVLTIDGAARLAGGEGEVQLVAERRDDKTGRFEISGSYANESRVLDLNLALDEAEDGIAARLLDLPGRPSVALTVEGTGPIDDFDAEIALATAGEPRIAGDFSLDRGAAPEGGAVPLAFTLDVSGDVTPLLAPDYEEFFGPEVDLLVTGRREDDGALELSQLSIGARALTLDGSARIGADGWPERFDLSGEIGAEDGAPVVLPVAGGETRLGSASLTLKFDGALGNQWGLDIVATDFVRPGLTVPRLNVQGGGVIVEDSDAAPSLFTADVNYTARGLQFDDADLAEALGEEIAGEIVLERDGEGPVVIDRVTLDGPGIALGANGTVAGPEDGFETDLALDLSAERLERFSGLTGLDLAGAADLEIAALFRPLDGIFDVTVDGTTARLALGIEPLDPYIAGAGEIALEAARDETGTRVETFRIVTPRLSATGQADITSGASTAEFDISVEDAGLALDGVSGPASLVGTATRTATGATEANVTATLPNGRAVIDAVQAPEEDGGQITLDMTADLADIAPFSTIAGRELSGAARFEAAGTLASDAATFDLVVDAETADLVTGIPQADPLLRGQARLSGNVVRSGPESFRVENLNATTQTLRATGRAELNGTTATFDLDTQASDLTPVGEAIDRPLSGAVDLSAAGSLETDLSAFDLTLDGSATDLVTGIAQADPLLRGRVTLSGNAARSGEMQFSAEDFALSAPWIRASGDAALNGTTASFDIEAEASDLAPLGEALDRPISGAARLTAQGTAETDGSGLDATIDAVTTDLVTGIPQADPLLRGRVTLSGSAARTGPESFAVQELRLDGPALAATGNAEVVEGLAAFDLEIDARDLAAVGEALDRPLDGQATLTASGSAALDASTFDVTLDGRATDLATGTAEADELFGGALTLSGHAVRTGPEDLLVENLRVASEGLNLSGSAQIEEGEGVFDLDLDIDDLAPIGTLAGRPLSGAVDLSASGTASADLSRFDVTLDGTAQDVTTGIGQLDPLLAGQTVLDARAIRTGENDFALPRFSLTNPQVTASGSATVEDGLPTGDFDIRLAEIAPLAPGLTGPATLSASASGDAQGGIDFEVTGRAQGTDLAATGRVAPEAQGREVTARVSADIASLAPFSDIAGRPLGGSVNLDAAGTVMPDLSRFDVTLDGRASDLDVGVEAVERLLDGTGTVRGRLARSAPGEIAVRDLDVRFPAFSVTADATGSGTGQSATFDARLNDIGLFTPDFSGPVTASGSASRAADGTLTIDASATGPGGTSADVAGTYAVNGTLDLDVTGQTQLGLVNDLIAPRRLDGTARFDLAVNGPPALSSVTGTISTADARLAVPTVGLSVEDIDTTVRLTGDRAELALSAALEQGGRLTVSGPVALTGGFDADLAIGLDGLELRDPELYETTADGRLSITGPLAGGAVIAGLVELGATEIQVPSSGIGALGDLPEVRHIAPSDAVRRTLNRAGLTVAGVEIGESAGGADGPSGPGYGLDVTISAPSRIFIRGRGLDAELGGQLRIGGTTNQVIPVGEFELVRGRLDILQQRFQLDQGGAYLQGGFTPFIRLVATTETATGTVVRIVIEGPANAPEVRFESTPDLPQDEVLAQLIFGRDLSSITPLQAVQLAAAVGTLAGTGGGGLIDDFRAGTGLDDFDITTDDEGNAAVRAGKYLSENIYTDVTVGTDQTSINLNLDVTDDITAQGSVSSDGETSLGVFFERDY</sequence>
<accession>A0A1G7CH71</accession>
<name>A0A1G7CH71_9RHOB</name>
<gene>
    <name evidence="6" type="ORF">SAMN04488567_1495</name>
</gene>
<keyword evidence="7" id="KW-1185">Reference proteome</keyword>
<dbReference type="GO" id="GO:0097347">
    <property type="term" value="C:TAM protein secretion complex"/>
    <property type="evidence" value="ECO:0007669"/>
    <property type="project" value="TreeGrafter"/>
</dbReference>
<feature type="domain" description="Translocation and assembly module TamB C-terminal" evidence="5">
    <location>
        <begin position="1501"/>
        <end position="1858"/>
    </location>
</feature>
<dbReference type="Pfam" id="PF04357">
    <property type="entry name" value="TamB"/>
    <property type="match status" value="1"/>
</dbReference>
<evidence type="ECO:0000313" key="7">
    <source>
        <dbReference type="Proteomes" id="UP000198922"/>
    </source>
</evidence>
<dbReference type="RefSeq" id="WP_090110660.1">
    <property type="nucleotide sequence ID" value="NZ_FNAT01000002.1"/>
</dbReference>
<evidence type="ECO:0000256" key="3">
    <source>
        <dbReference type="ARBA" id="ARBA00022989"/>
    </source>
</evidence>
<dbReference type="Proteomes" id="UP000198922">
    <property type="component" value="Unassembled WGS sequence"/>
</dbReference>
<dbReference type="GO" id="GO:0009306">
    <property type="term" value="P:protein secretion"/>
    <property type="evidence" value="ECO:0007669"/>
    <property type="project" value="InterPro"/>
</dbReference>
<organism evidence="6 7">
    <name type="scientific">Limimaricola pyoseonensis</name>
    <dbReference type="NCBI Taxonomy" id="521013"/>
    <lineage>
        <taxon>Bacteria</taxon>
        <taxon>Pseudomonadati</taxon>
        <taxon>Pseudomonadota</taxon>
        <taxon>Alphaproteobacteria</taxon>
        <taxon>Rhodobacterales</taxon>
        <taxon>Paracoccaceae</taxon>
        <taxon>Limimaricola</taxon>
    </lineage>
</organism>
<reference evidence="7" key="1">
    <citation type="submission" date="2016-10" db="EMBL/GenBank/DDBJ databases">
        <authorList>
            <person name="Varghese N."/>
            <person name="Submissions S."/>
        </authorList>
    </citation>
    <scope>NUCLEOTIDE SEQUENCE [LARGE SCALE GENOMIC DNA]</scope>
    <source>
        <strain evidence="7">DSM 21424</strain>
    </source>
</reference>
<dbReference type="InterPro" id="IPR007452">
    <property type="entry name" value="TamB_C"/>
</dbReference>
<evidence type="ECO:0000313" key="6">
    <source>
        <dbReference type="EMBL" id="SDE38611.1"/>
    </source>
</evidence>